<evidence type="ECO:0000313" key="3">
    <source>
        <dbReference type="Proteomes" id="UP000636709"/>
    </source>
</evidence>
<gene>
    <name evidence="2" type="ORF">HU200_033007</name>
</gene>
<dbReference type="PANTHER" id="PTHR35486:SF9">
    <property type="entry name" value="OSJNBB0016D16.16-LIKE PROTEIN"/>
    <property type="match status" value="1"/>
</dbReference>
<dbReference type="AlphaFoldDB" id="A0A835EL26"/>
<protein>
    <submittedName>
        <fullName evidence="2">Uncharacterized protein</fullName>
    </submittedName>
</protein>
<dbReference type="OrthoDB" id="688025at2759"/>
<comment type="caution">
    <text evidence="2">The sequence shown here is derived from an EMBL/GenBank/DDBJ whole genome shotgun (WGS) entry which is preliminary data.</text>
</comment>
<evidence type="ECO:0000313" key="2">
    <source>
        <dbReference type="EMBL" id="KAF8702241.1"/>
    </source>
</evidence>
<feature type="region of interest" description="Disordered" evidence="1">
    <location>
        <begin position="174"/>
        <end position="213"/>
    </location>
</feature>
<dbReference type="PANTHER" id="PTHR35486">
    <property type="entry name" value="EXPRESSED PROTEIN"/>
    <property type="match status" value="1"/>
</dbReference>
<reference evidence="2" key="1">
    <citation type="submission" date="2020-07" db="EMBL/GenBank/DDBJ databases">
        <title>Genome sequence and genetic diversity analysis of an under-domesticated orphan crop, white fonio (Digitaria exilis).</title>
        <authorList>
            <person name="Bennetzen J.L."/>
            <person name="Chen S."/>
            <person name="Ma X."/>
            <person name="Wang X."/>
            <person name="Yssel A.E.J."/>
            <person name="Chaluvadi S.R."/>
            <person name="Johnson M."/>
            <person name="Gangashetty P."/>
            <person name="Hamidou F."/>
            <person name="Sanogo M.D."/>
            <person name="Zwaenepoel A."/>
            <person name="Wallace J."/>
            <person name="Van De Peer Y."/>
            <person name="Van Deynze A."/>
        </authorList>
    </citation>
    <scope>NUCLEOTIDE SEQUENCE</scope>
    <source>
        <tissue evidence="2">Leaves</tissue>
    </source>
</reference>
<feature type="region of interest" description="Disordered" evidence="1">
    <location>
        <begin position="507"/>
        <end position="534"/>
    </location>
</feature>
<proteinExistence type="predicted"/>
<evidence type="ECO:0000256" key="1">
    <source>
        <dbReference type="SAM" id="MobiDB-lite"/>
    </source>
</evidence>
<keyword evidence="3" id="KW-1185">Reference proteome</keyword>
<sequence length="552" mass="59478">MPARIDETTNPTGEWEIAKGSRVLDTPSLGRRVNQFTLPSRSNEPVLCSRFWKVELFHLPCPFVHVAYRPNQDRVASSLVTPRFLMVNCRCTKSAPVTPLLRELAVVTRRRALPRADRLVDARRDGERPETRHESHGGSDKLPLACRPDTAPCTAPVARPSGILCARAAAIGTPKSSGHHAELSSARSDTPFHMIRPSGHLSRNRISHTTTPPGAAELTALADSQAKSSRGLASLADPVLLPRSVPGIKSRFKRGEWRRRRRRGEVHGHEGGAGVCAPCLRARLLALAAAQNEASSLPPLPLPPPPEPEPELVFPRSVSPYVCRRKSDASAAAARGRSPLLFFRTPQVGPAYGGGGGAGFVEGDIGFRRRRSGRFSVLAALFGHRSEEKEKENNGGGNDRRRRPSWLVAFGIGRRKKEQATASSPPPRRSWHGVSDQGLSPVRYACGDGDESGASPAAVSPWLPSPSPMRKTTCRRRSLGLGGPGAGGVSGFAVCISPLVRPGLLGSRHLRGGHPPDAVSSELRPSPLHPLTSSASLHHCRSWKLADGGRFR</sequence>
<feature type="compositionally biased region" description="Basic and acidic residues" evidence="1">
    <location>
        <begin position="118"/>
        <end position="139"/>
    </location>
</feature>
<name>A0A835EL26_9POAL</name>
<organism evidence="2 3">
    <name type="scientific">Digitaria exilis</name>
    <dbReference type="NCBI Taxonomy" id="1010633"/>
    <lineage>
        <taxon>Eukaryota</taxon>
        <taxon>Viridiplantae</taxon>
        <taxon>Streptophyta</taxon>
        <taxon>Embryophyta</taxon>
        <taxon>Tracheophyta</taxon>
        <taxon>Spermatophyta</taxon>
        <taxon>Magnoliopsida</taxon>
        <taxon>Liliopsida</taxon>
        <taxon>Poales</taxon>
        <taxon>Poaceae</taxon>
        <taxon>PACMAD clade</taxon>
        <taxon>Panicoideae</taxon>
        <taxon>Panicodae</taxon>
        <taxon>Paniceae</taxon>
        <taxon>Anthephorinae</taxon>
        <taxon>Digitaria</taxon>
    </lineage>
</organism>
<feature type="region of interest" description="Disordered" evidence="1">
    <location>
        <begin position="414"/>
        <end position="479"/>
    </location>
</feature>
<feature type="region of interest" description="Disordered" evidence="1">
    <location>
        <begin position="118"/>
        <end position="145"/>
    </location>
</feature>
<dbReference type="Proteomes" id="UP000636709">
    <property type="component" value="Unassembled WGS sequence"/>
</dbReference>
<accession>A0A835EL26</accession>
<dbReference type="EMBL" id="JACEFO010001787">
    <property type="protein sequence ID" value="KAF8702241.1"/>
    <property type="molecule type" value="Genomic_DNA"/>
</dbReference>